<dbReference type="SUPFAM" id="SSF141523">
    <property type="entry name" value="L,D-transpeptidase catalytic domain-like"/>
    <property type="match status" value="1"/>
</dbReference>
<dbReference type="GO" id="GO:0008360">
    <property type="term" value="P:regulation of cell shape"/>
    <property type="evidence" value="ECO:0007669"/>
    <property type="project" value="UniProtKB-UniRule"/>
</dbReference>
<feature type="domain" description="L,D-TPase catalytic" evidence="8">
    <location>
        <begin position="157"/>
        <end position="301"/>
    </location>
</feature>
<evidence type="ECO:0000256" key="7">
    <source>
        <dbReference type="PROSITE-ProRule" id="PRU01373"/>
    </source>
</evidence>
<keyword evidence="6 7" id="KW-0961">Cell wall biogenesis/degradation</keyword>
<dbReference type="GO" id="GO:0018104">
    <property type="term" value="P:peptidoglycan-protein cross-linking"/>
    <property type="evidence" value="ECO:0007669"/>
    <property type="project" value="TreeGrafter"/>
</dbReference>
<dbReference type="InterPro" id="IPR050979">
    <property type="entry name" value="LD-transpeptidase"/>
</dbReference>
<comment type="caution">
    <text evidence="9">The sequence shown here is derived from an EMBL/GenBank/DDBJ whole genome shotgun (WGS) entry which is preliminary data.</text>
</comment>
<accession>A0A2T0MAW0</accession>
<evidence type="ECO:0000256" key="2">
    <source>
        <dbReference type="ARBA" id="ARBA00005992"/>
    </source>
</evidence>
<dbReference type="GO" id="GO:0071555">
    <property type="term" value="P:cell wall organization"/>
    <property type="evidence" value="ECO:0007669"/>
    <property type="project" value="UniProtKB-UniRule"/>
</dbReference>
<proteinExistence type="inferred from homology"/>
<evidence type="ECO:0000259" key="8">
    <source>
        <dbReference type="PROSITE" id="PS52029"/>
    </source>
</evidence>
<reference evidence="9 10" key="1">
    <citation type="submission" date="2018-03" db="EMBL/GenBank/DDBJ databases">
        <title>Genomic Encyclopedia of Archaeal and Bacterial Type Strains, Phase II (KMG-II): from individual species to whole genera.</title>
        <authorList>
            <person name="Goeker M."/>
        </authorList>
    </citation>
    <scope>NUCLEOTIDE SEQUENCE [LARGE SCALE GENOMIC DNA]</scope>
    <source>
        <strain evidence="9 10">DSM 25027</strain>
    </source>
</reference>
<dbReference type="UniPathway" id="UPA00219"/>
<keyword evidence="5 7" id="KW-0573">Peptidoglycan synthesis</keyword>
<dbReference type="EMBL" id="PVYX01000002">
    <property type="protein sequence ID" value="PRX54630.1"/>
    <property type="molecule type" value="Genomic_DNA"/>
</dbReference>
<comment type="similarity">
    <text evidence="2">Belongs to the YkuD family.</text>
</comment>
<dbReference type="PROSITE" id="PS52029">
    <property type="entry name" value="LD_TPASE"/>
    <property type="match status" value="1"/>
</dbReference>
<evidence type="ECO:0000313" key="9">
    <source>
        <dbReference type="EMBL" id="PRX54630.1"/>
    </source>
</evidence>
<dbReference type="RefSeq" id="WP_106145928.1">
    <property type="nucleotide sequence ID" value="NZ_PVYX01000002.1"/>
</dbReference>
<protein>
    <submittedName>
        <fullName evidence="9">L,D-transpeptidase ErfK/SrfK</fullName>
    </submittedName>
</protein>
<dbReference type="OrthoDB" id="9787225at2"/>
<evidence type="ECO:0000256" key="1">
    <source>
        <dbReference type="ARBA" id="ARBA00004752"/>
    </source>
</evidence>
<organism evidence="9 10">
    <name type="scientific">Flagellimonas meridianipacifica</name>
    <dbReference type="NCBI Taxonomy" id="1080225"/>
    <lineage>
        <taxon>Bacteria</taxon>
        <taxon>Pseudomonadati</taxon>
        <taxon>Bacteroidota</taxon>
        <taxon>Flavobacteriia</taxon>
        <taxon>Flavobacteriales</taxon>
        <taxon>Flavobacteriaceae</taxon>
        <taxon>Flagellimonas</taxon>
    </lineage>
</organism>
<dbReference type="Gene3D" id="2.40.440.10">
    <property type="entry name" value="L,D-transpeptidase catalytic domain-like"/>
    <property type="match status" value="1"/>
</dbReference>
<evidence type="ECO:0000256" key="4">
    <source>
        <dbReference type="ARBA" id="ARBA00022960"/>
    </source>
</evidence>
<name>A0A2T0MAW0_9FLAO</name>
<dbReference type="AlphaFoldDB" id="A0A2T0MAW0"/>
<dbReference type="PANTHER" id="PTHR30582">
    <property type="entry name" value="L,D-TRANSPEPTIDASE"/>
    <property type="match status" value="1"/>
</dbReference>
<dbReference type="Pfam" id="PF03734">
    <property type="entry name" value="YkuD"/>
    <property type="match status" value="1"/>
</dbReference>
<dbReference type="CDD" id="cd16913">
    <property type="entry name" value="YkuD_like"/>
    <property type="match status" value="1"/>
</dbReference>
<sequence length="324" mass="37882">MVRINSIIKVLNGIGIKKPILATFFFLWSFLLLLIRIEAQEIPNHEEKQHPFIVEESQIPKTFEIVDNVTIKNYFDFLDSIITDFNSQSNYRLTEHILVRYNPWIIDTLANTDYYKMMERDSFVYDQKQLHVLKKGQILKFPNSNSTKQLQKALETTWLDINIPEFKLRIYQDSILLYGFPVRVGQNKSRYLAVGNRITNLRTVHGHGKIVRHVKNPSYYNPVNKKRYFLTKRDDGKTTKMPQIPSLETEINQIRNGQMIHPTTNPITLGKAYSNGCIGTKESDAWIIYYHAPVGTTVRIRYDLNVIDEQGNSMLLKDIYNYSQ</sequence>
<keyword evidence="3" id="KW-0808">Transferase</keyword>
<dbReference type="GO" id="GO:0016740">
    <property type="term" value="F:transferase activity"/>
    <property type="evidence" value="ECO:0007669"/>
    <property type="project" value="UniProtKB-KW"/>
</dbReference>
<feature type="active site" description="Proton donor/acceptor" evidence="7">
    <location>
        <position position="261"/>
    </location>
</feature>
<evidence type="ECO:0000256" key="3">
    <source>
        <dbReference type="ARBA" id="ARBA00022679"/>
    </source>
</evidence>
<keyword evidence="10" id="KW-1185">Reference proteome</keyword>
<comment type="pathway">
    <text evidence="1 7">Cell wall biogenesis; peptidoglycan biosynthesis.</text>
</comment>
<gene>
    <name evidence="9" type="ORF">CLV81_3032</name>
</gene>
<evidence type="ECO:0000256" key="6">
    <source>
        <dbReference type="ARBA" id="ARBA00023316"/>
    </source>
</evidence>
<evidence type="ECO:0000313" key="10">
    <source>
        <dbReference type="Proteomes" id="UP000237640"/>
    </source>
</evidence>
<dbReference type="GO" id="GO:0071972">
    <property type="term" value="F:peptidoglycan L,D-transpeptidase activity"/>
    <property type="evidence" value="ECO:0007669"/>
    <property type="project" value="TreeGrafter"/>
</dbReference>
<dbReference type="Proteomes" id="UP000237640">
    <property type="component" value="Unassembled WGS sequence"/>
</dbReference>
<evidence type="ECO:0000256" key="5">
    <source>
        <dbReference type="ARBA" id="ARBA00022984"/>
    </source>
</evidence>
<keyword evidence="4 7" id="KW-0133">Cell shape</keyword>
<dbReference type="InterPro" id="IPR005490">
    <property type="entry name" value="LD_TPept_cat_dom"/>
</dbReference>
<dbReference type="InterPro" id="IPR038063">
    <property type="entry name" value="Transpep_catalytic_dom"/>
</dbReference>
<feature type="active site" description="Nucleophile" evidence="7">
    <location>
        <position position="277"/>
    </location>
</feature>
<dbReference type="GO" id="GO:0005576">
    <property type="term" value="C:extracellular region"/>
    <property type="evidence" value="ECO:0007669"/>
    <property type="project" value="TreeGrafter"/>
</dbReference>